<dbReference type="AlphaFoldDB" id="A0A6A4R107"/>
<gene>
    <name evidence="2" type="ORF">Lalb_Chr02g0155791</name>
</gene>
<keyword evidence="1" id="KW-0472">Membrane</keyword>
<dbReference type="Proteomes" id="UP000447434">
    <property type="component" value="Chromosome 2"/>
</dbReference>
<keyword evidence="1" id="KW-0812">Transmembrane</keyword>
<comment type="caution">
    <text evidence="2">The sequence shown here is derived from an EMBL/GenBank/DDBJ whole genome shotgun (WGS) entry which is preliminary data.</text>
</comment>
<accession>A0A6A4R107</accession>
<evidence type="ECO:0000313" key="2">
    <source>
        <dbReference type="EMBL" id="KAE9619677.1"/>
    </source>
</evidence>
<keyword evidence="1" id="KW-1133">Transmembrane helix</keyword>
<protein>
    <submittedName>
        <fullName evidence="2">Uncharacterized protein</fullName>
    </submittedName>
</protein>
<name>A0A6A4R107_LUPAL</name>
<keyword evidence="3" id="KW-1185">Reference proteome</keyword>
<sequence>MVDYVAPETVYNLGLFIMFEEVESSHGLKALKPLLLHHTCYQLSFLLVQKNLNIPFIILTLLNPMPALFTLIVKN</sequence>
<dbReference type="EMBL" id="WOCE01000002">
    <property type="protein sequence ID" value="KAE9619677.1"/>
    <property type="molecule type" value="Genomic_DNA"/>
</dbReference>
<proteinExistence type="predicted"/>
<evidence type="ECO:0000313" key="3">
    <source>
        <dbReference type="Proteomes" id="UP000447434"/>
    </source>
</evidence>
<feature type="transmembrane region" description="Helical" evidence="1">
    <location>
        <begin position="54"/>
        <end position="73"/>
    </location>
</feature>
<evidence type="ECO:0000256" key="1">
    <source>
        <dbReference type="SAM" id="Phobius"/>
    </source>
</evidence>
<organism evidence="2 3">
    <name type="scientific">Lupinus albus</name>
    <name type="common">White lupine</name>
    <name type="synonym">Lupinus termis</name>
    <dbReference type="NCBI Taxonomy" id="3870"/>
    <lineage>
        <taxon>Eukaryota</taxon>
        <taxon>Viridiplantae</taxon>
        <taxon>Streptophyta</taxon>
        <taxon>Embryophyta</taxon>
        <taxon>Tracheophyta</taxon>
        <taxon>Spermatophyta</taxon>
        <taxon>Magnoliopsida</taxon>
        <taxon>eudicotyledons</taxon>
        <taxon>Gunneridae</taxon>
        <taxon>Pentapetalae</taxon>
        <taxon>rosids</taxon>
        <taxon>fabids</taxon>
        <taxon>Fabales</taxon>
        <taxon>Fabaceae</taxon>
        <taxon>Papilionoideae</taxon>
        <taxon>50 kb inversion clade</taxon>
        <taxon>genistoids sensu lato</taxon>
        <taxon>core genistoids</taxon>
        <taxon>Genisteae</taxon>
        <taxon>Lupinus</taxon>
    </lineage>
</organism>
<reference evidence="3" key="1">
    <citation type="journal article" date="2020" name="Nat. Commun.">
        <title>Genome sequence of the cluster root forming white lupin.</title>
        <authorList>
            <person name="Hufnagel B."/>
            <person name="Marques A."/>
            <person name="Soriano A."/>
            <person name="Marques L."/>
            <person name="Divol F."/>
            <person name="Doumas P."/>
            <person name="Sallet E."/>
            <person name="Mancinotti D."/>
            <person name="Carrere S."/>
            <person name="Marande W."/>
            <person name="Arribat S."/>
            <person name="Keller J."/>
            <person name="Huneau C."/>
            <person name="Blein T."/>
            <person name="Aime D."/>
            <person name="Laguerre M."/>
            <person name="Taylor J."/>
            <person name="Schubert V."/>
            <person name="Nelson M."/>
            <person name="Geu-Flores F."/>
            <person name="Crespi M."/>
            <person name="Gallardo-Guerrero K."/>
            <person name="Delaux P.-M."/>
            <person name="Salse J."/>
            <person name="Berges H."/>
            <person name="Guyot R."/>
            <person name="Gouzy J."/>
            <person name="Peret B."/>
        </authorList>
    </citation>
    <scope>NUCLEOTIDE SEQUENCE [LARGE SCALE GENOMIC DNA]</scope>
    <source>
        <strain evidence="3">cv. Amiga</strain>
    </source>
</reference>